<dbReference type="Proteomes" id="UP000092321">
    <property type="component" value="Unassembled WGS sequence"/>
</dbReference>
<evidence type="ECO:0000313" key="1">
    <source>
        <dbReference type="EMBL" id="OBA25282.1"/>
    </source>
</evidence>
<dbReference type="EMBL" id="LXPE01000161">
    <property type="protein sequence ID" value="OBA25282.1"/>
    <property type="molecule type" value="Genomic_DNA"/>
</dbReference>
<reference evidence="2" key="1">
    <citation type="journal article" date="2016" name="Proc. Natl. Acad. Sci. U.S.A.">
        <title>Comparative genomics of biotechnologically important yeasts.</title>
        <authorList>
            <person name="Riley R."/>
            <person name="Haridas S."/>
            <person name="Wolfe K.H."/>
            <person name="Lopes M.R."/>
            <person name="Hittinger C.T."/>
            <person name="Goeker M."/>
            <person name="Salamov A.A."/>
            <person name="Wisecaver J.H."/>
            <person name="Long T.M."/>
            <person name="Calvey C.H."/>
            <person name="Aerts A.L."/>
            <person name="Barry K.W."/>
            <person name="Choi C."/>
            <person name="Clum A."/>
            <person name="Coughlan A.Y."/>
            <person name="Deshpande S."/>
            <person name="Douglass A.P."/>
            <person name="Hanson S.J."/>
            <person name="Klenk H.-P."/>
            <person name="LaButti K.M."/>
            <person name="Lapidus A."/>
            <person name="Lindquist E.A."/>
            <person name="Lipzen A.M."/>
            <person name="Meier-Kolthoff J.P."/>
            <person name="Ohm R.A."/>
            <person name="Otillar R.P."/>
            <person name="Pangilinan J.L."/>
            <person name="Peng Y."/>
            <person name="Rokas A."/>
            <person name="Rosa C.A."/>
            <person name="Scheuner C."/>
            <person name="Sibirny A.A."/>
            <person name="Slot J.C."/>
            <person name="Stielow J.B."/>
            <person name="Sun H."/>
            <person name="Kurtzman C.P."/>
            <person name="Blackwell M."/>
            <person name="Grigoriev I.V."/>
            <person name="Jeffries T.W."/>
        </authorList>
    </citation>
    <scope>NUCLEOTIDE SEQUENCE [LARGE SCALE GENOMIC DNA]</scope>
    <source>
        <strain evidence="2">NRRL Y-1626</strain>
    </source>
</reference>
<name>A0A1B7T976_9ASCO</name>
<keyword evidence="2" id="KW-1185">Reference proteome</keyword>
<gene>
    <name evidence="1" type="ORF">HANVADRAFT_78162</name>
</gene>
<accession>A0A1B7T976</accession>
<comment type="caution">
    <text evidence="1">The sequence shown here is derived from an EMBL/GenBank/DDBJ whole genome shotgun (WGS) entry which is preliminary data.</text>
</comment>
<protein>
    <submittedName>
        <fullName evidence="1">Uncharacterized protein</fullName>
    </submittedName>
</protein>
<sequence length="334" mass="39843">MFQLLETRFYWKRSHLTKYDSWVSDRGYGDQFKDYSFFEEQTFKKAFTLKDNPFISKKNTINSLKKSFNIEELKEDENCWKEQSNVLQDVTNKQQELFRKKSFEKKNLNKQDEEERFNKENNNKDLISLKTKKSSDNLKSPEFILEIDLKEKIASFNAYKNCEILLENLYKSNKKESQIFFKQNVLINGKATTFRKQSLNFQDTSNNSTISNIFSNEKKGKIKHNSDSLCINNFDTFWELMCGYLLNCLEEMELEFCCNPLYFQQAFSILTTKDSTFLNKYPVEDFNDNGVDFNFSSVRKHENDLLVNISDKSDLEKKINNIKDKAYKYWNYIK</sequence>
<dbReference type="AlphaFoldDB" id="A0A1B7T976"/>
<organism evidence="1 2">
    <name type="scientific">Hanseniaspora valbyensis NRRL Y-1626</name>
    <dbReference type="NCBI Taxonomy" id="766949"/>
    <lineage>
        <taxon>Eukaryota</taxon>
        <taxon>Fungi</taxon>
        <taxon>Dikarya</taxon>
        <taxon>Ascomycota</taxon>
        <taxon>Saccharomycotina</taxon>
        <taxon>Saccharomycetes</taxon>
        <taxon>Saccharomycodales</taxon>
        <taxon>Saccharomycodaceae</taxon>
        <taxon>Hanseniaspora</taxon>
    </lineage>
</organism>
<proteinExistence type="predicted"/>
<evidence type="ECO:0000313" key="2">
    <source>
        <dbReference type="Proteomes" id="UP000092321"/>
    </source>
</evidence>